<keyword evidence="1" id="KW-0547">Nucleotide-binding</keyword>
<dbReference type="InterPro" id="IPR043129">
    <property type="entry name" value="ATPase_NBD"/>
</dbReference>
<protein>
    <submittedName>
        <fullName evidence="3">Uncharacterized protein</fullName>
    </submittedName>
</protein>
<evidence type="ECO:0000313" key="4">
    <source>
        <dbReference type="Proteomes" id="UP001320420"/>
    </source>
</evidence>
<dbReference type="Gene3D" id="3.90.640.10">
    <property type="entry name" value="Actin, Chain A, domain 4"/>
    <property type="match status" value="1"/>
</dbReference>
<dbReference type="GO" id="GO:0005524">
    <property type="term" value="F:ATP binding"/>
    <property type="evidence" value="ECO:0007669"/>
    <property type="project" value="UniProtKB-KW"/>
</dbReference>
<keyword evidence="4" id="KW-1185">Reference proteome</keyword>
<gene>
    <name evidence="3" type="ORF">SLS62_010119</name>
</gene>
<dbReference type="EMBL" id="JAKJXP020000118">
    <property type="protein sequence ID" value="KAK7744700.1"/>
    <property type="molecule type" value="Genomic_DNA"/>
</dbReference>
<accession>A0AAN9UE64</accession>
<dbReference type="SUPFAM" id="SSF53067">
    <property type="entry name" value="Actin-like ATPase domain"/>
    <property type="match status" value="2"/>
</dbReference>
<evidence type="ECO:0000313" key="3">
    <source>
        <dbReference type="EMBL" id="KAK7744700.1"/>
    </source>
</evidence>
<dbReference type="PANTHER" id="PTHR14187:SF82">
    <property type="entry name" value="FAMILY CHAPERONE, PUTATIVE (AFU_ORTHOLOGUE AFUA_7G08575)-RELATED"/>
    <property type="match status" value="1"/>
</dbReference>
<dbReference type="InterPro" id="IPR013126">
    <property type="entry name" value="Hsp_70_fam"/>
</dbReference>
<reference evidence="3 4" key="1">
    <citation type="submission" date="2024-02" db="EMBL/GenBank/DDBJ databases">
        <title>De novo assembly and annotation of 12 fungi associated with fruit tree decline syndrome in Ontario, Canada.</title>
        <authorList>
            <person name="Sulman M."/>
            <person name="Ellouze W."/>
            <person name="Ilyukhin E."/>
        </authorList>
    </citation>
    <scope>NUCLEOTIDE SEQUENCE [LARGE SCALE GENOMIC DNA]</scope>
    <source>
        <strain evidence="3 4">M11/M66-122</strain>
    </source>
</reference>
<dbReference type="Proteomes" id="UP001320420">
    <property type="component" value="Unassembled WGS sequence"/>
</dbReference>
<dbReference type="GO" id="GO:0140662">
    <property type="term" value="F:ATP-dependent protein folding chaperone"/>
    <property type="evidence" value="ECO:0007669"/>
    <property type="project" value="InterPro"/>
</dbReference>
<keyword evidence="2" id="KW-0067">ATP-binding</keyword>
<dbReference type="PANTHER" id="PTHR14187">
    <property type="entry name" value="ALPHA KINASE/ELONGATION FACTOR 2 KINASE"/>
    <property type="match status" value="1"/>
</dbReference>
<dbReference type="Gene3D" id="3.30.420.40">
    <property type="match status" value="2"/>
</dbReference>
<proteinExistence type="predicted"/>
<dbReference type="Pfam" id="PF00012">
    <property type="entry name" value="HSP70"/>
    <property type="match status" value="1"/>
</dbReference>
<name>A0AAN9UE64_9PEZI</name>
<dbReference type="AlphaFoldDB" id="A0AAN9UE64"/>
<organism evidence="3 4">
    <name type="scientific">Diatrype stigma</name>
    <dbReference type="NCBI Taxonomy" id="117547"/>
    <lineage>
        <taxon>Eukaryota</taxon>
        <taxon>Fungi</taxon>
        <taxon>Dikarya</taxon>
        <taxon>Ascomycota</taxon>
        <taxon>Pezizomycotina</taxon>
        <taxon>Sordariomycetes</taxon>
        <taxon>Xylariomycetidae</taxon>
        <taxon>Xylariales</taxon>
        <taxon>Diatrypaceae</taxon>
        <taxon>Diatrype</taxon>
    </lineage>
</organism>
<evidence type="ECO:0000256" key="1">
    <source>
        <dbReference type="ARBA" id="ARBA00022741"/>
    </source>
</evidence>
<dbReference type="CDD" id="cd10170">
    <property type="entry name" value="ASKHA_NBD_HSP70"/>
    <property type="match status" value="1"/>
</dbReference>
<sequence length="230" mass="25304">MGLDFEGLAISDRKIIVAIDFGTTDLEPSLQPSSSSQRSTNRYDALELVAEYLSKLGEHFLYTLRQKLGGAFVSKVPLEFILTVPAIWSDLAKSKTLIACQRAGHPFQGRKITLVSEPEAAAIYTLHGLDPHDLQVGDSFVICDAGGGTVDLISYTITTLQPILEIKEASVGSGALCGSTYLNQRFEMFLRSRLKNEDGFDDELVAEAMERFEDQVSSEAPISLLRYYAE</sequence>
<evidence type="ECO:0000256" key="2">
    <source>
        <dbReference type="ARBA" id="ARBA00022840"/>
    </source>
</evidence>
<comment type="caution">
    <text evidence="3">The sequence shown here is derived from an EMBL/GenBank/DDBJ whole genome shotgun (WGS) entry which is preliminary data.</text>
</comment>